<proteinExistence type="predicted"/>
<dbReference type="PANTHER" id="PTHR30298:SF0">
    <property type="entry name" value="PROTEIN YBFL-RELATED"/>
    <property type="match status" value="1"/>
</dbReference>
<dbReference type="EMBL" id="AAKHQU010000334">
    <property type="protein sequence ID" value="ECR8762923.1"/>
    <property type="molecule type" value="Genomic_DNA"/>
</dbReference>
<protein>
    <submittedName>
        <fullName evidence="1">Transposase</fullName>
    </submittedName>
</protein>
<name>A0A5Z3YHE8_SALER</name>
<dbReference type="AlphaFoldDB" id="A0A5Z3YHE8"/>
<sequence>MLLLLMEKCFEVLIIKAVGAGNTCYQYVFGNCWGRSWSTKNSRKKSNEITAISELINLLDIKGKIITTDGMGCQKDIAEKIVSLEGDYLFAVK</sequence>
<organism evidence="1">
    <name type="scientific">Salmonella enterica</name>
    <name type="common">Salmonella choleraesuis</name>
    <dbReference type="NCBI Taxonomy" id="28901"/>
    <lineage>
        <taxon>Bacteria</taxon>
        <taxon>Pseudomonadati</taxon>
        <taxon>Pseudomonadota</taxon>
        <taxon>Gammaproteobacteria</taxon>
        <taxon>Enterobacterales</taxon>
        <taxon>Enterobacteriaceae</taxon>
        <taxon>Salmonella</taxon>
    </lineage>
</organism>
<accession>A0A5Z3YHE8</accession>
<gene>
    <name evidence="1" type="ORF">F2E73_22605</name>
</gene>
<dbReference type="InterPro" id="IPR051698">
    <property type="entry name" value="Transposase_11-like"/>
</dbReference>
<dbReference type="PANTHER" id="PTHR30298">
    <property type="entry name" value="H REPEAT-ASSOCIATED PREDICTED TRANSPOSASE"/>
    <property type="match status" value="1"/>
</dbReference>
<evidence type="ECO:0000313" key="1">
    <source>
        <dbReference type="EMBL" id="ECR8762923.1"/>
    </source>
</evidence>
<reference evidence="1" key="1">
    <citation type="submission" date="2019-09" db="EMBL/GenBank/DDBJ databases">
        <authorList>
            <consortium name="PulseNet: The National Subtyping Network for Foodborne Disease Surveillance"/>
            <person name="Tarr C.L."/>
            <person name="Trees E."/>
            <person name="Katz L.S."/>
            <person name="Carleton-Romer H.A."/>
            <person name="Stroika S."/>
            <person name="Kucerova Z."/>
            <person name="Roache K.F."/>
            <person name="Sabol A.L."/>
            <person name="Besser J."/>
            <person name="Gerner-Smidt P."/>
        </authorList>
    </citation>
    <scope>NUCLEOTIDE SEQUENCE</scope>
    <source>
        <strain evidence="1">PNUSAS096969</strain>
    </source>
</reference>
<comment type="caution">
    <text evidence="1">The sequence shown here is derived from an EMBL/GenBank/DDBJ whole genome shotgun (WGS) entry which is preliminary data.</text>
</comment>